<comment type="caution">
    <text evidence="5">The sequence shown here is derived from an EMBL/GenBank/DDBJ whole genome shotgun (WGS) entry which is preliminary data.</text>
</comment>
<dbReference type="Proteomes" id="UP000749646">
    <property type="component" value="Unassembled WGS sequence"/>
</dbReference>
<gene>
    <name evidence="5" type="ORF">BGZ65_008443</name>
</gene>
<dbReference type="EMBL" id="JAAAHW010001255">
    <property type="protein sequence ID" value="KAF9995943.1"/>
    <property type="molecule type" value="Genomic_DNA"/>
</dbReference>
<proteinExistence type="inferred from homology"/>
<evidence type="ECO:0000256" key="1">
    <source>
        <dbReference type="ARBA" id="ARBA00007920"/>
    </source>
</evidence>
<comment type="similarity">
    <text evidence="1">Belongs to the putative lipase ROG1 family.</text>
</comment>
<keyword evidence="3" id="KW-0812">Transmembrane</keyword>
<feature type="compositionally biased region" description="Basic residues" evidence="2">
    <location>
        <begin position="104"/>
        <end position="123"/>
    </location>
</feature>
<dbReference type="SUPFAM" id="SSF53474">
    <property type="entry name" value="alpha/beta-Hydrolases"/>
    <property type="match status" value="1"/>
</dbReference>
<sequence length="227" mass="24836">MTTDVNTSTTVPITTTTHNDTHEGVHLVILHHGLWGHKGHVKFIADQFKERLGDRILVYRAESNESSFTYDGVDICAQRAVQEIHEVVRVIEAGGNIEDLKGQKNNKKNSKDKTRKTAKKNKTGSKYSSLSTSSSSPSSSSSSSLSESEPNSNNSSTISSRNNSVDDLSSSSNKKNKKKRIVTQFSFIGYSLGGLIGRFVAGLLDLEGFFDPTEQGGRGIEPMYFVT</sequence>
<dbReference type="PANTHER" id="PTHR12482:SF62">
    <property type="entry name" value="LIPASE ROG1-RELATED"/>
    <property type="match status" value="1"/>
</dbReference>
<feature type="domain" description="DUF676" evidence="4">
    <location>
        <begin position="23"/>
        <end position="90"/>
    </location>
</feature>
<feature type="transmembrane region" description="Helical" evidence="3">
    <location>
        <begin position="181"/>
        <end position="201"/>
    </location>
</feature>
<evidence type="ECO:0000259" key="4">
    <source>
        <dbReference type="Pfam" id="PF05057"/>
    </source>
</evidence>
<evidence type="ECO:0000256" key="3">
    <source>
        <dbReference type="SAM" id="Phobius"/>
    </source>
</evidence>
<feature type="non-terminal residue" evidence="5">
    <location>
        <position position="1"/>
    </location>
</feature>
<keyword evidence="3" id="KW-1133">Transmembrane helix</keyword>
<dbReference type="PANTHER" id="PTHR12482">
    <property type="entry name" value="LIPASE ROG1-RELATED-RELATED"/>
    <property type="match status" value="1"/>
</dbReference>
<protein>
    <recommendedName>
        <fullName evidence="4">DUF676 domain-containing protein</fullName>
    </recommendedName>
</protein>
<keyword evidence="3" id="KW-0472">Membrane</keyword>
<name>A0A9P6SS93_9FUNG</name>
<evidence type="ECO:0000313" key="5">
    <source>
        <dbReference type="EMBL" id="KAF9995943.1"/>
    </source>
</evidence>
<dbReference type="Pfam" id="PF05057">
    <property type="entry name" value="DUF676"/>
    <property type="match status" value="2"/>
</dbReference>
<keyword evidence="6" id="KW-1185">Reference proteome</keyword>
<organism evidence="5 6">
    <name type="scientific">Modicella reniformis</name>
    <dbReference type="NCBI Taxonomy" id="1440133"/>
    <lineage>
        <taxon>Eukaryota</taxon>
        <taxon>Fungi</taxon>
        <taxon>Fungi incertae sedis</taxon>
        <taxon>Mucoromycota</taxon>
        <taxon>Mortierellomycotina</taxon>
        <taxon>Mortierellomycetes</taxon>
        <taxon>Mortierellales</taxon>
        <taxon>Mortierellaceae</taxon>
        <taxon>Modicella</taxon>
    </lineage>
</organism>
<dbReference type="AlphaFoldDB" id="A0A9P6SS93"/>
<accession>A0A9P6SS93</accession>
<dbReference type="InterPro" id="IPR007751">
    <property type="entry name" value="DUF676_lipase-like"/>
</dbReference>
<dbReference type="OrthoDB" id="273452at2759"/>
<reference evidence="5" key="1">
    <citation type="journal article" date="2020" name="Fungal Divers.">
        <title>Resolving the Mortierellaceae phylogeny through synthesis of multi-gene phylogenetics and phylogenomics.</title>
        <authorList>
            <person name="Vandepol N."/>
            <person name="Liber J."/>
            <person name="Desiro A."/>
            <person name="Na H."/>
            <person name="Kennedy M."/>
            <person name="Barry K."/>
            <person name="Grigoriev I.V."/>
            <person name="Miller A.N."/>
            <person name="O'Donnell K."/>
            <person name="Stajich J.E."/>
            <person name="Bonito G."/>
        </authorList>
    </citation>
    <scope>NUCLEOTIDE SEQUENCE</scope>
    <source>
        <strain evidence="5">MES-2147</strain>
    </source>
</reference>
<feature type="domain" description="DUF676" evidence="4">
    <location>
        <begin position="177"/>
        <end position="227"/>
    </location>
</feature>
<dbReference type="InterPro" id="IPR029058">
    <property type="entry name" value="AB_hydrolase_fold"/>
</dbReference>
<feature type="compositionally biased region" description="Low complexity" evidence="2">
    <location>
        <begin position="128"/>
        <end position="173"/>
    </location>
</feature>
<dbReference type="InterPro" id="IPR044294">
    <property type="entry name" value="Lipase-like"/>
</dbReference>
<evidence type="ECO:0000313" key="6">
    <source>
        <dbReference type="Proteomes" id="UP000749646"/>
    </source>
</evidence>
<feature type="region of interest" description="Disordered" evidence="2">
    <location>
        <begin position="99"/>
        <end position="175"/>
    </location>
</feature>
<evidence type="ECO:0000256" key="2">
    <source>
        <dbReference type="SAM" id="MobiDB-lite"/>
    </source>
</evidence>